<keyword evidence="2" id="KW-1185">Reference proteome</keyword>
<dbReference type="GO" id="GO:0020037">
    <property type="term" value="F:heme binding"/>
    <property type="evidence" value="ECO:0007669"/>
    <property type="project" value="InterPro"/>
</dbReference>
<evidence type="ECO:0000313" key="2">
    <source>
        <dbReference type="Proteomes" id="UP001140562"/>
    </source>
</evidence>
<gene>
    <name evidence="1" type="primary">ACRTS1</name>
    <name evidence="1" type="ORF">N0V87_010030</name>
</gene>
<dbReference type="AlphaFoldDB" id="A0A9W8WQI4"/>
<dbReference type="SUPFAM" id="SSF48264">
    <property type="entry name" value="Cytochrome P450"/>
    <property type="match status" value="1"/>
</dbReference>
<sequence length="343" mass="38828">MLKNERALDEVVDLFMQKLGEFADRKIAFDFGEWLEMFSFDGIGTVFFGNPFGFLKDSVDYGGYINAVHTAMPLNSVVAMAPLWVRPAILYCGIAIPKVLKAIMAADGIRKTAVRETEIAQARTQDTTSKRNDILSQILSIKNAKPGSLTINDVHVEMWAVVTSGALRAIFYYLMKSPSTFRKLAGEIDAAFVDGSLTHPIQYNHAVKLLYLRAVIQESLRICPPFAVPMPRYAPAAGMEIEGHYLKPDTKIGMNAMVVQFDKQVFGEDAHEFRPERWLESEERYRAMDKAMLLSNAEMYKVVPEIARRFVVKMAHDQPWTTRNATFIMQSNVICKLERRVTE</sequence>
<dbReference type="Gene3D" id="1.10.630.10">
    <property type="entry name" value="Cytochrome P450"/>
    <property type="match status" value="1"/>
</dbReference>
<dbReference type="GO" id="GO:0016705">
    <property type="term" value="F:oxidoreductase activity, acting on paired donors, with incorporation or reduction of molecular oxygen"/>
    <property type="evidence" value="ECO:0007669"/>
    <property type="project" value="InterPro"/>
</dbReference>
<dbReference type="Pfam" id="PF00067">
    <property type="entry name" value="p450"/>
    <property type="match status" value="1"/>
</dbReference>
<reference evidence="1" key="1">
    <citation type="submission" date="2022-10" db="EMBL/GenBank/DDBJ databases">
        <title>Tapping the CABI collections for fungal endophytes: first genome assemblies for Collariella, Neodidymelliopsis, Ascochyta clinopodiicola, Didymella pomorum, Didymosphaeria variabile, Neocosmospora piperis and Neocucurbitaria cava.</title>
        <authorList>
            <person name="Hill R."/>
        </authorList>
    </citation>
    <scope>NUCLEOTIDE SEQUENCE</scope>
    <source>
        <strain evidence="1">IMI 360193</strain>
    </source>
</reference>
<dbReference type="Proteomes" id="UP001140562">
    <property type="component" value="Unassembled WGS sequence"/>
</dbReference>
<dbReference type="GO" id="GO:0005506">
    <property type="term" value="F:iron ion binding"/>
    <property type="evidence" value="ECO:0007669"/>
    <property type="project" value="InterPro"/>
</dbReference>
<protein>
    <submittedName>
        <fullName evidence="1">Cytochrome P450 monooxygenase acrts1</fullName>
    </submittedName>
</protein>
<keyword evidence="1" id="KW-0503">Monooxygenase</keyword>
<dbReference type="EMBL" id="JAPEUV010000201">
    <property type="protein sequence ID" value="KAJ4330396.1"/>
    <property type="molecule type" value="Genomic_DNA"/>
</dbReference>
<dbReference type="InterPro" id="IPR050121">
    <property type="entry name" value="Cytochrome_P450_monoxygenase"/>
</dbReference>
<name>A0A9W8WQI4_9PLEO</name>
<dbReference type="InterPro" id="IPR001128">
    <property type="entry name" value="Cyt_P450"/>
</dbReference>
<organism evidence="1 2">
    <name type="scientific">Didymella glomerata</name>
    <dbReference type="NCBI Taxonomy" id="749621"/>
    <lineage>
        <taxon>Eukaryota</taxon>
        <taxon>Fungi</taxon>
        <taxon>Dikarya</taxon>
        <taxon>Ascomycota</taxon>
        <taxon>Pezizomycotina</taxon>
        <taxon>Dothideomycetes</taxon>
        <taxon>Pleosporomycetidae</taxon>
        <taxon>Pleosporales</taxon>
        <taxon>Pleosporineae</taxon>
        <taxon>Didymellaceae</taxon>
        <taxon>Didymella</taxon>
    </lineage>
</organism>
<accession>A0A9W8WQI4</accession>
<comment type="caution">
    <text evidence="1">The sequence shown here is derived from an EMBL/GenBank/DDBJ whole genome shotgun (WGS) entry which is preliminary data.</text>
</comment>
<dbReference type="OrthoDB" id="3934656at2759"/>
<dbReference type="PANTHER" id="PTHR24305">
    <property type="entry name" value="CYTOCHROME P450"/>
    <property type="match status" value="1"/>
</dbReference>
<dbReference type="GO" id="GO:0004497">
    <property type="term" value="F:monooxygenase activity"/>
    <property type="evidence" value="ECO:0007669"/>
    <property type="project" value="UniProtKB-KW"/>
</dbReference>
<evidence type="ECO:0000313" key="1">
    <source>
        <dbReference type="EMBL" id="KAJ4330396.1"/>
    </source>
</evidence>
<keyword evidence="1" id="KW-0560">Oxidoreductase</keyword>
<dbReference type="InterPro" id="IPR036396">
    <property type="entry name" value="Cyt_P450_sf"/>
</dbReference>
<dbReference type="PANTHER" id="PTHR24305:SF229">
    <property type="entry name" value="P450, PUTATIVE (EUROFUNG)-RELATED"/>
    <property type="match status" value="1"/>
</dbReference>
<proteinExistence type="predicted"/>